<dbReference type="GeneID" id="106816665"/>
<feature type="transmembrane region" description="Helical" evidence="5">
    <location>
        <begin position="240"/>
        <end position="267"/>
    </location>
</feature>
<dbReference type="InterPro" id="IPR017452">
    <property type="entry name" value="GPCR_Rhodpsn_7TM"/>
</dbReference>
<organism evidence="7 8">
    <name type="scientific">Priapulus caudatus</name>
    <name type="common">Priapulid worm</name>
    <dbReference type="NCBI Taxonomy" id="37621"/>
    <lineage>
        <taxon>Eukaryota</taxon>
        <taxon>Metazoa</taxon>
        <taxon>Ecdysozoa</taxon>
        <taxon>Scalidophora</taxon>
        <taxon>Priapulida</taxon>
        <taxon>Priapulimorpha</taxon>
        <taxon>Priapulimorphida</taxon>
        <taxon>Priapulidae</taxon>
        <taxon>Priapulus</taxon>
    </lineage>
</organism>
<feature type="transmembrane region" description="Helical" evidence="5">
    <location>
        <begin position="295"/>
        <end position="315"/>
    </location>
</feature>
<evidence type="ECO:0000313" key="7">
    <source>
        <dbReference type="Proteomes" id="UP000695022"/>
    </source>
</evidence>
<dbReference type="Pfam" id="PF10324">
    <property type="entry name" value="7TM_GPCR_Srw"/>
    <property type="match status" value="1"/>
</dbReference>
<accession>A0ABM1EX52</accession>
<dbReference type="PROSITE" id="PS50262">
    <property type="entry name" value="G_PROTEIN_RECEP_F1_2"/>
    <property type="match status" value="1"/>
</dbReference>
<feature type="transmembrane region" description="Helical" evidence="5">
    <location>
        <begin position="62"/>
        <end position="85"/>
    </location>
</feature>
<dbReference type="SMART" id="SM01381">
    <property type="entry name" value="7TM_GPCR_Srsx"/>
    <property type="match status" value="1"/>
</dbReference>
<keyword evidence="7" id="KW-1185">Reference proteome</keyword>
<keyword evidence="4 5" id="KW-0472">Membrane</keyword>
<dbReference type="CDD" id="cd14978">
    <property type="entry name" value="7tmA_FMRFamide_R-like"/>
    <property type="match status" value="1"/>
</dbReference>
<evidence type="ECO:0000259" key="6">
    <source>
        <dbReference type="PROSITE" id="PS50262"/>
    </source>
</evidence>
<dbReference type="Proteomes" id="UP000695022">
    <property type="component" value="Unplaced"/>
</dbReference>
<evidence type="ECO:0000313" key="8">
    <source>
        <dbReference type="RefSeq" id="XP_014676773.1"/>
    </source>
</evidence>
<protein>
    <submittedName>
        <fullName evidence="8">Sex peptide receptor-like</fullName>
    </submittedName>
</protein>
<dbReference type="RefSeq" id="XP_014676773.1">
    <property type="nucleotide sequence ID" value="XM_014821287.1"/>
</dbReference>
<feature type="domain" description="G-protein coupled receptors family 1 profile" evidence="6">
    <location>
        <begin position="77"/>
        <end position="351"/>
    </location>
</feature>
<feature type="transmembrane region" description="Helical" evidence="5">
    <location>
        <begin position="142"/>
        <end position="165"/>
    </location>
</feature>
<gene>
    <name evidence="8" type="primary">LOC106816665</name>
</gene>
<dbReference type="InterPro" id="IPR053219">
    <property type="entry name" value="GPCR_Dmsr-1"/>
</dbReference>
<comment type="subcellular location">
    <subcellularLocation>
        <location evidence="1">Membrane</location>
    </subcellularLocation>
</comment>
<evidence type="ECO:0000256" key="5">
    <source>
        <dbReference type="SAM" id="Phobius"/>
    </source>
</evidence>
<dbReference type="SUPFAM" id="SSF81321">
    <property type="entry name" value="Family A G protein-coupled receptor-like"/>
    <property type="match status" value="1"/>
</dbReference>
<evidence type="ECO:0000256" key="4">
    <source>
        <dbReference type="ARBA" id="ARBA00023136"/>
    </source>
</evidence>
<dbReference type="InterPro" id="IPR019427">
    <property type="entry name" value="7TM_GPCR_serpentine_rcpt_Srw"/>
</dbReference>
<keyword evidence="3 5" id="KW-1133">Transmembrane helix</keyword>
<dbReference type="Gene3D" id="1.20.1070.10">
    <property type="entry name" value="Rhodopsin 7-helix transmembrane proteins"/>
    <property type="match status" value="1"/>
</dbReference>
<evidence type="ECO:0000256" key="1">
    <source>
        <dbReference type="ARBA" id="ARBA00004370"/>
    </source>
</evidence>
<reference evidence="8" key="1">
    <citation type="submission" date="2025-08" db="UniProtKB">
        <authorList>
            <consortium name="RefSeq"/>
        </authorList>
    </citation>
    <scope>IDENTIFICATION</scope>
</reference>
<name>A0ABM1EX52_PRICU</name>
<keyword evidence="2 5" id="KW-0812">Transmembrane</keyword>
<evidence type="ECO:0000256" key="2">
    <source>
        <dbReference type="ARBA" id="ARBA00022692"/>
    </source>
</evidence>
<feature type="transmembrane region" description="Helical" evidence="5">
    <location>
        <begin position="97"/>
        <end position="122"/>
    </location>
</feature>
<evidence type="ECO:0000256" key="3">
    <source>
        <dbReference type="ARBA" id="ARBA00022989"/>
    </source>
</evidence>
<dbReference type="PANTHER" id="PTHR46273">
    <property type="entry name" value="MYOSUPPRESSIN RECEPTOR 1, ISOFORM B-RELATED"/>
    <property type="match status" value="1"/>
</dbReference>
<dbReference type="PRINTS" id="PR00237">
    <property type="entry name" value="GPCRRHODOPSN"/>
</dbReference>
<dbReference type="PANTHER" id="PTHR46273:SF4">
    <property type="entry name" value="AT19640P"/>
    <property type="match status" value="1"/>
</dbReference>
<proteinExistence type="predicted"/>
<dbReference type="InterPro" id="IPR000276">
    <property type="entry name" value="GPCR_Rhodpsn"/>
</dbReference>
<feature type="transmembrane region" description="Helical" evidence="5">
    <location>
        <begin position="185"/>
        <end position="205"/>
    </location>
</feature>
<sequence length="394" mass="43579">MDVAVLVVATNATTIVVVGSGNATSSVGGMWENASSALSPLATARPYGGDHFTSFSNSYKAIHGYLSVVICAFGIVSNVLNLVILTRKNMITPTNSILTGLAVADMLVMLSSLPFSLFWHILFLRPAWKPLSGSFGWNVFMVFHMQLTVLCHTISIWLTVLLAVFRYIAISYPSHSRTWCNLQRATQAISIAYAASLVLCIPNYLNYDVQASGDNVTTSYTPVFSSYAVANDALLKNMNFWIYGVIVKLIPCIALTMLSSLLMRALYTANERKQKLASKTGRQESDKTCDRTTRMLLVILLLFLITEFPQGILSLLSGILGDEFFSNVYVPLGDLMDIIALANCAVNFILYCTMSKQFRETFRDTFKPGVDSQWTRLMPNGNSRLSTMEMKSFV</sequence>
<feature type="transmembrane region" description="Helical" evidence="5">
    <location>
        <begin position="335"/>
        <end position="353"/>
    </location>
</feature>